<dbReference type="OrthoDB" id="384103at2759"/>
<sequence length="262" mass="30927">MKSTFQLPNSYDSQCWEYISKIPDTLYFNYRIIVNRYCTNDKNAKCCREINYYLDLIIGIIRLSKLKESDKNNYLKQVEKYWKDKFMGVTDYDCKREEGSYSIEKRSILKHLYDVCEDKYISNFNGDWYNQILKNKWKEIINSNSSNIEHLYFHINGESPSKKIKYGDFLMNFEGINCDDHKKIKLSDILVEKKTFEEEPRIEISSSRGDSTEIKYIPTPVPEEPVIETENGTSNILELKNLPITFVSLSGIGSFFFILYKV</sequence>
<reference evidence="1 2" key="1">
    <citation type="submission" date="2011-08" db="EMBL/GenBank/DDBJ databases">
        <title>The Genome Sequence of Plasmodium vivax Mauritania I.</title>
        <authorList>
            <consortium name="The Broad Institute Genome Sequencing Platform"/>
            <consortium name="The Broad Institute Genome Sequencing Center for Infectious Disease"/>
            <person name="Neafsey D."/>
            <person name="Carlton J."/>
            <person name="Barnwell J."/>
            <person name="Collins W."/>
            <person name="Escalante A."/>
            <person name="Mullikin J."/>
            <person name="Saul A."/>
            <person name="Guigo R."/>
            <person name="Camara F."/>
            <person name="Young S.K."/>
            <person name="Zeng Q."/>
            <person name="Gargeya S."/>
            <person name="Fitzgerald M."/>
            <person name="Haas B."/>
            <person name="Abouelleil A."/>
            <person name="Alvarado L."/>
            <person name="Arachchi H.M."/>
            <person name="Berlin A."/>
            <person name="Brown A."/>
            <person name="Chapman S.B."/>
            <person name="Chen Z."/>
            <person name="Dunbar C."/>
            <person name="Freedman E."/>
            <person name="Gearin G."/>
            <person name="Gellesch M."/>
            <person name="Goldberg J."/>
            <person name="Griggs A."/>
            <person name="Gujja S."/>
            <person name="Heiman D."/>
            <person name="Howarth C."/>
            <person name="Larson L."/>
            <person name="Lui A."/>
            <person name="MacDonald P.J.P."/>
            <person name="Montmayeur A."/>
            <person name="Murphy C."/>
            <person name="Neiman D."/>
            <person name="Pearson M."/>
            <person name="Priest M."/>
            <person name="Roberts A."/>
            <person name="Saif S."/>
            <person name="Shea T."/>
            <person name="Shenoy N."/>
            <person name="Sisk P."/>
            <person name="Stolte C."/>
            <person name="Sykes S."/>
            <person name="Wortman J."/>
            <person name="Nusbaum C."/>
            <person name="Birren B."/>
        </authorList>
    </citation>
    <scope>NUCLEOTIDE SEQUENCE [LARGE SCALE GENOMIC DNA]</scope>
    <source>
        <strain evidence="1 2">Mauritania I</strain>
    </source>
</reference>
<name>A0A0J9TKD1_PLAVI</name>
<evidence type="ECO:0000313" key="2">
    <source>
        <dbReference type="Proteomes" id="UP000053776"/>
    </source>
</evidence>
<dbReference type="Proteomes" id="UP000053776">
    <property type="component" value="Unassembled WGS sequence"/>
</dbReference>
<protein>
    <submittedName>
        <fullName evidence="1">Uncharacterized protein</fullName>
    </submittedName>
</protein>
<organism evidence="1 2">
    <name type="scientific">Plasmodium vivax Mauritania I</name>
    <dbReference type="NCBI Taxonomy" id="1035515"/>
    <lineage>
        <taxon>Eukaryota</taxon>
        <taxon>Sar</taxon>
        <taxon>Alveolata</taxon>
        <taxon>Apicomplexa</taxon>
        <taxon>Aconoidasida</taxon>
        <taxon>Haemosporida</taxon>
        <taxon>Plasmodiidae</taxon>
        <taxon>Plasmodium</taxon>
        <taxon>Plasmodium (Plasmodium)</taxon>
    </lineage>
</organism>
<proteinExistence type="predicted"/>
<dbReference type="EMBL" id="KQ234975">
    <property type="protein sequence ID" value="KMZ95724.1"/>
    <property type="molecule type" value="Genomic_DNA"/>
</dbReference>
<accession>A0A0J9TKD1</accession>
<evidence type="ECO:0000313" key="1">
    <source>
        <dbReference type="EMBL" id="KMZ95724.1"/>
    </source>
</evidence>
<dbReference type="AlphaFoldDB" id="A0A0J9TKD1"/>
<gene>
    <name evidence="1" type="ORF">PVMG_05323</name>
</gene>